<accession>A0A2J7ZLG9</accession>
<dbReference type="OrthoDB" id="561323at2759"/>
<dbReference type="AlphaFoldDB" id="A0A2J7ZLG9"/>
<sequence length="194" mass="21831">MRGRNKLPMSSVPIPETMELLQGLPILLSSLDVWWLNEEPTIVAAATAWHTTEQVRKGVAAAAIPPLDGQTLFNFYLSRLDTYFAKDRKNEALLNFKQLRQAKDGSPFMFLRAMKLLGPQLGGAIPPESFASNFIYGLEAEVRANIMAKYVTVPRENWYNQLSAIAADADVVWSNVQHERLNRPQRSSADNKEK</sequence>
<name>A0A2J7ZLG9_9CHLO</name>
<gene>
    <name evidence="1" type="ORF">TSOC_013035</name>
</gene>
<organism evidence="1 2">
    <name type="scientific">Tetrabaena socialis</name>
    <dbReference type="NCBI Taxonomy" id="47790"/>
    <lineage>
        <taxon>Eukaryota</taxon>
        <taxon>Viridiplantae</taxon>
        <taxon>Chlorophyta</taxon>
        <taxon>core chlorophytes</taxon>
        <taxon>Chlorophyceae</taxon>
        <taxon>CS clade</taxon>
        <taxon>Chlamydomonadales</taxon>
        <taxon>Tetrabaenaceae</taxon>
        <taxon>Tetrabaena</taxon>
    </lineage>
</organism>
<evidence type="ECO:0000313" key="1">
    <source>
        <dbReference type="EMBL" id="PNH01100.1"/>
    </source>
</evidence>
<keyword evidence="2" id="KW-1185">Reference proteome</keyword>
<evidence type="ECO:0008006" key="3">
    <source>
        <dbReference type="Google" id="ProtNLM"/>
    </source>
</evidence>
<dbReference type="Proteomes" id="UP000236333">
    <property type="component" value="Unassembled WGS sequence"/>
</dbReference>
<proteinExistence type="predicted"/>
<evidence type="ECO:0000313" key="2">
    <source>
        <dbReference type="Proteomes" id="UP000236333"/>
    </source>
</evidence>
<dbReference type="EMBL" id="PGGS01001015">
    <property type="protein sequence ID" value="PNH01100.1"/>
    <property type="molecule type" value="Genomic_DNA"/>
</dbReference>
<reference evidence="1 2" key="1">
    <citation type="journal article" date="2017" name="Mol. Biol. Evol.">
        <title>The 4-celled Tetrabaena socialis nuclear genome reveals the essential components for genetic control of cell number at the origin of multicellularity in the volvocine lineage.</title>
        <authorList>
            <person name="Featherston J."/>
            <person name="Arakaki Y."/>
            <person name="Hanschen E.R."/>
            <person name="Ferris P.J."/>
            <person name="Michod R.E."/>
            <person name="Olson B.J.S.C."/>
            <person name="Nozaki H."/>
            <person name="Durand P.M."/>
        </authorList>
    </citation>
    <scope>NUCLEOTIDE SEQUENCE [LARGE SCALE GENOMIC DNA]</scope>
    <source>
        <strain evidence="1 2">NIES-571</strain>
    </source>
</reference>
<feature type="non-terminal residue" evidence="1">
    <location>
        <position position="194"/>
    </location>
</feature>
<protein>
    <recommendedName>
        <fullName evidence="3">Retrotransposon gag domain-containing protein</fullName>
    </recommendedName>
</protein>
<comment type="caution">
    <text evidence="1">The sequence shown here is derived from an EMBL/GenBank/DDBJ whole genome shotgun (WGS) entry which is preliminary data.</text>
</comment>